<organism evidence="2 3">
    <name type="scientific">Lentithecium fluviatile CBS 122367</name>
    <dbReference type="NCBI Taxonomy" id="1168545"/>
    <lineage>
        <taxon>Eukaryota</taxon>
        <taxon>Fungi</taxon>
        <taxon>Dikarya</taxon>
        <taxon>Ascomycota</taxon>
        <taxon>Pezizomycotina</taxon>
        <taxon>Dothideomycetes</taxon>
        <taxon>Pleosporomycetidae</taxon>
        <taxon>Pleosporales</taxon>
        <taxon>Massarineae</taxon>
        <taxon>Lentitheciaceae</taxon>
        <taxon>Lentithecium</taxon>
    </lineage>
</organism>
<proteinExistence type="predicted"/>
<protein>
    <submittedName>
        <fullName evidence="2">Glycoside hydrolase family 15 protein</fullName>
    </submittedName>
</protein>
<sequence>MLISANYAQDEHMTEIEALHNREKRETRQRVVFKSKSLCLELSATVDCGDEPEKDCPLLLFQKMMRKHHLGDGVTASFRLEKDRRCLLFFAITTITTPSIYQLRRSMRCNVVLENTGRGGSRRAAIVVDGRTAIVAAPTLSLPEDFGGARNWDYRFPEAYTSFIFEQMKEAKATKGALPIMFTIAGQTDIPEIELTHLDGYRSSRPVRTGNGAAFHVQLDIYGELMDGIYLANKYGKPASYDQWLLVHDLTDYVCGIRREKDMSIREVRGGSGLCLVDCSAGLLHPPHRPAILEHVHRILKPPEKGGLASTGLVYRYNSAKSDDGVGGREGAFSMCTFWLVEALTRTGAYDPKYLNQAVSIFENILSFGNHLHMFSGETARPGEQLGDTTQAFSHLSLISAAFNLDRTLGGKEQARLRA</sequence>
<dbReference type="InterPro" id="IPR011613">
    <property type="entry name" value="GH15-like"/>
</dbReference>
<feature type="domain" description="GH15-like" evidence="1">
    <location>
        <begin position="163"/>
        <end position="272"/>
    </location>
</feature>
<dbReference type="Pfam" id="PF00723">
    <property type="entry name" value="Glyco_hydro_15"/>
    <property type="match status" value="2"/>
</dbReference>
<evidence type="ECO:0000313" key="3">
    <source>
        <dbReference type="Proteomes" id="UP000799291"/>
    </source>
</evidence>
<dbReference type="EMBL" id="MU005574">
    <property type="protein sequence ID" value="KAF2687692.1"/>
    <property type="molecule type" value="Genomic_DNA"/>
</dbReference>
<feature type="domain" description="GH15-like" evidence="1">
    <location>
        <begin position="286"/>
        <end position="402"/>
    </location>
</feature>
<evidence type="ECO:0000259" key="1">
    <source>
        <dbReference type="Pfam" id="PF00723"/>
    </source>
</evidence>
<dbReference type="SUPFAM" id="SSF48208">
    <property type="entry name" value="Six-hairpin glycosidases"/>
    <property type="match status" value="1"/>
</dbReference>
<keyword evidence="2" id="KW-0378">Hydrolase</keyword>
<dbReference type="Gene3D" id="1.50.10.10">
    <property type="match status" value="2"/>
</dbReference>
<dbReference type="Proteomes" id="UP000799291">
    <property type="component" value="Unassembled WGS sequence"/>
</dbReference>
<keyword evidence="3" id="KW-1185">Reference proteome</keyword>
<name>A0A6G1JAY1_9PLEO</name>
<evidence type="ECO:0000313" key="2">
    <source>
        <dbReference type="EMBL" id="KAF2687692.1"/>
    </source>
</evidence>
<gene>
    <name evidence="2" type="ORF">K458DRAFT_428532</name>
</gene>
<dbReference type="AlphaFoldDB" id="A0A6G1JAY1"/>
<reference evidence="2" key="1">
    <citation type="journal article" date="2020" name="Stud. Mycol.">
        <title>101 Dothideomycetes genomes: a test case for predicting lifestyles and emergence of pathogens.</title>
        <authorList>
            <person name="Haridas S."/>
            <person name="Albert R."/>
            <person name="Binder M."/>
            <person name="Bloem J."/>
            <person name="Labutti K."/>
            <person name="Salamov A."/>
            <person name="Andreopoulos B."/>
            <person name="Baker S."/>
            <person name="Barry K."/>
            <person name="Bills G."/>
            <person name="Bluhm B."/>
            <person name="Cannon C."/>
            <person name="Castanera R."/>
            <person name="Culley D."/>
            <person name="Daum C."/>
            <person name="Ezra D."/>
            <person name="Gonzalez J."/>
            <person name="Henrissat B."/>
            <person name="Kuo A."/>
            <person name="Liang C."/>
            <person name="Lipzen A."/>
            <person name="Lutzoni F."/>
            <person name="Magnuson J."/>
            <person name="Mondo S."/>
            <person name="Nolan M."/>
            <person name="Ohm R."/>
            <person name="Pangilinan J."/>
            <person name="Park H.-J."/>
            <person name="Ramirez L."/>
            <person name="Alfaro M."/>
            <person name="Sun H."/>
            <person name="Tritt A."/>
            <person name="Yoshinaga Y."/>
            <person name="Zwiers L.-H."/>
            <person name="Turgeon B."/>
            <person name="Goodwin S."/>
            <person name="Spatafora J."/>
            <person name="Crous P."/>
            <person name="Grigoriev I."/>
        </authorList>
    </citation>
    <scope>NUCLEOTIDE SEQUENCE</scope>
    <source>
        <strain evidence="2">CBS 122367</strain>
    </source>
</reference>
<dbReference type="InterPro" id="IPR008928">
    <property type="entry name" value="6-hairpin_glycosidase_sf"/>
</dbReference>
<dbReference type="PANTHER" id="PTHR31616:SF0">
    <property type="entry name" value="GLUCAN 1,4-ALPHA-GLUCOSIDASE"/>
    <property type="match status" value="1"/>
</dbReference>
<dbReference type="GO" id="GO:0004553">
    <property type="term" value="F:hydrolase activity, hydrolyzing O-glycosyl compounds"/>
    <property type="evidence" value="ECO:0007669"/>
    <property type="project" value="UniProtKB-ARBA"/>
</dbReference>
<dbReference type="GO" id="GO:0005975">
    <property type="term" value="P:carbohydrate metabolic process"/>
    <property type="evidence" value="ECO:0007669"/>
    <property type="project" value="InterPro"/>
</dbReference>
<dbReference type="OrthoDB" id="3763563at2759"/>
<dbReference type="PANTHER" id="PTHR31616">
    <property type="entry name" value="TREHALASE"/>
    <property type="match status" value="1"/>
</dbReference>
<dbReference type="InterPro" id="IPR012341">
    <property type="entry name" value="6hp_glycosidase-like_sf"/>
</dbReference>
<accession>A0A6G1JAY1</accession>